<dbReference type="InterPro" id="IPR036259">
    <property type="entry name" value="MFS_trans_sf"/>
</dbReference>
<evidence type="ECO:0000256" key="8">
    <source>
        <dbReference type="SAM" id="Phobius"/>
    </source>
</evidence>
<evidence type="ECO:0000256" key="4">
    <source>
        <dbReference type="ARBA" id="ARBA00022692"/>
    </source>
</evidence>
<dbReference type="InterPro" id="IPR005828">
    <property type="entry name" value="MFS_sugar_transport-like"/>
</dbReference>
<dbReference type="PROSITE" id="PS50850">
    <property type="entry name" value="MFS"/>
    <property type="match status" value="1"/>
</dbReference>
<gene>
    <name evidence="10" type="ORF">NLU13_9379</name>
</gene>
<feature type="domain" description="Major facilitator superfamily (MFS) profile" evidence="9">
    <location>
        <begin position="53"/>
        <end position="493"/>
    </location>
</feature>
<feature type="transmembrane region" description="Helical" evidence="8">
    <location>
        <begin position="48"/>
        <end position="66"/>
    </location>
</feature>
<keyword evidence="4 8" id="KW-0812">Transmembrane</keyword>
<dbReference type="Pfam" id="PF00083">
    <property type="entry name" value="Sugar_tr"/>
    <property type="match status" value="1"/>
</dbReference>
<dbReference type="PRINTS" id="PR00171">
    <property type="entry name" value="SUGRTRNSPORT"/>
</dbReference>
<feature type="transmembrane region" description="Helical" evidence="8">
    <location>
        <begin position="340"/>
        <end position="358"/>
    </location>
</feature>
<dbReference type="PANTHER" id="PTHR48022">
    <property type="entry name" value="PLASTIDIC GLUCOSE TRANSPORTER 4"/>
    <property type="match status" value="1"/>
</dbReference>
<feature type="transmembrane region" description="Helical" evidence="8">
    <location>
        <begin position="147"/>
        <end position="169"/>
    </location>
</feature>
<name>A0AA39GA01_SARSR</name>
<dbReference type="FunFam" id="1.20.1250.20:FF:000217">
    <property type="entry name" value="MFS lactose permease, putative"/>
    <property type="match status" value="1"/>
</dbReference>
<feature type="transmembrane region" description="Helical" evidence="8">
    <location>
        <begin position="400"/>
        <end position="420"/>
    </location>
</feature>
<feature type="transmembrane region" description="Helical" evidence="8">
    <location>
        <begin position="214"/>
        <end position="233"/>
    </location>
</feature>
<dbReference type="EMBL" id="JAPDFR010000009">
    <property type="protein sequence ID" value="KAK0383468.1"/>
    <property type="molecule type" value="Genomic_DNA"/>
</dbReference>
<keyword evidence="6 8" id="KW-0472">Membrane</keyword>
<evidence type="ECO:0000259" key="9">
    <source>
        <dbReference type="PROSITE" id="PS50850"/>
    </source>
</evidence>
<dbReference type="InterPro" id="IPR050360">
    <property type="entry name" value="MFS_Sugar_Transporters"/>
</dbReference>
<keyword evidence="11" id="KW-1185">Reference proteome</keyword>
<dbReference type="InterPro" id="IPR003663">
    <property type="entry name" value="Sugar/inositol_transpt"/>
</dbReference>
<evidence type="ECO:0000256" key="5">
    <source>
        <dbReference type="ARBA" id="ARBA00022989"/>
    </source>
</evidence>
<evidence type="ECO:0000256" key="1">
    <source>
        <dbReference type="ARBA" id="ARBA00004141"/>
    </source>
</evidence>
<proteinExistence type="inferred from homology"/>
<dbReference type="NCBIfam" id="TIGR00879">
    <property type="entry name" value="SP"/>
    <property type="match status" value="1"/>
</dbReference>
<feature type="transmembrane region" description="Helical" evidence="8">
    <location>
        <begin position="468"/>
        <end position="489"/>
    </location>
</feature>
<organism evidence="10 11">
    <name type="scientific">Sarocladium strictum</name>
    <name type="common">Black bundle disease fungus</name>
    <name type="synonym">Acremonium strictum</name>
    <dbReference type="NCBI Taxonomy" id="5046"/>
    <lineage>
        <taxon>Eukaryota</taxon>
        <taxon>Fungi</taxon>
        <taxon>Dikarya</taxon>
        <taxon>Ascomycota</taxon>
        <taxon>Pezizomycotina</taxon>
        <taxon>Sordariomycetes</taxon>
        <taxon>Hypocreomycetidae</taxon>
        <taxon>Hypocreales</taxon>
        <taxon>Sarocladiaceae</taxon>
        <taxon>Sarocladium</taxon>
    </lineage>
</organism>
<sequence length="536" mass="59647">MADTKEDPVAAPPAYQAENVQEKHVDTAVQIAHDVTETKYSPRSKNMIMLYAVLCIPYLCGCLNGYDGSLMGGLNAMESYMKYFHKEVVDDSTGIIFAMYNIGSVAAVFFTGPVNDYFGRRWGMFTGALIIIIGTCIQAPSKTEGQFLAGRFVLGFGVSFCAVSAPTYVSEMAHPHWRGTITGFYNCLWWLGSIIASWTVYGCATIHGTEAWRIPIWLQMVTSGFVLVGVFFIPESPRWLIANDRFEQAAKVLTKYHGEGDPDHPIVQLQLQEMVSQIRSEASDKKWWDYHELWHTHNARRRLICVLGMACFGQVSGNSLSSYYLPVMLKNAGIVDQQRVLALNGVNPILCMIAAIIGARMTDVIGRRPLLIYSIVFCSCCFAIITGTSARSTTDPDDTAAANATVAMIFIFGIVFSFGWTPLQSMYIAETLETTTRAKGTAVGNLASSAASTVIQYSSGPAFLHIKYYFYIVFVFWDLFEATIIYFFWPETNGRTLEELDEVFSAKNPVKKSLEQRSAQTVLHTMQIAPEKEIDV</sequence>
<dbReference type="GO" id="GO:0005351">
    <property type="term" value="F:carbohydrate:proton symporter activity"/>
    <property type="evidence" value="ECO:0007669"/>
    <property type="project" value="TreeGrafter"/>
</dbReference>
<dbReference type="Gene3D" id="1.20.1250.20">
    <property type="entry name" value="MFS general substrate transporter like domains"/>
    <property type="match status" value="1"/>
</dbReference>
<comment type="caution">
    <text evidence="10">The sequence shown here is derived from an EMBL/GenBank/DDBJ whole genome shotgun (WGS) entry which is preliminary data.</text>
</comment>
<dbReference type="InterPro" id="IPR020846">
    <property type="entry name" value="MFS_dom"/>
</dbReference>
<feature type="transmembrane region" description="Helical" evidence="8">
    <location>
        <begin position="370"/>
        <end position="388"/>
    </location>
</feature>
<evidence type="ECO:0000256" key="7">
    <source>
        <dbReference type="RuleBase" id="RU003346"/>
    </source>
</evidence>
<evidence type="ECO:0000313" key="11">
    <source>
        <dbReference type="Proteomes" id="UP001175261"/>
    </source>
</evidence>
<feature type="transmembrane region" description="Helical" evidence="8">
    <location>
        <begin position="92"/>
        <end position="110"/>
    </location>
</feature>
<evidence type="ECO:0000256" key="6">
    <source>
        <dbReference type="ARBA" id="ARBA00023136"/>
    </source>
</evidence>
<reference evidence="10" key="1">
    <citation type="submission" date="2022-10" db="EMBL/GenBank/DDBJ databases">
        <title>Determination and structural analysis of whole genome sequence of Sarocladium strictum F4-1.</title>
        <authorList>
            <person name="Hu L."/>
            <person name="Jiang Y."/>
        </authorList>
    </citation>
    <scope>NUCLEOTIDE SEQUENCE</scope>
    <source>
        <strain evidence="10">F4-1</strain>
    </source>
</reference>
<accession>A0AA39GA01</accession>
<feature type="transmembrane region" description="Helical" evidence="8">
    <location>
        <begin position="303"/>
        <end position="325"/>
    </location>
</feature>
<evidence type="ECO:0000256" key="2">
    <source>
        <dbReference type="ARBA" id="ARBA00010992"/>
    </source>
</evidence>
<feature type="transmembrane region" description="Helical" evidence="8">
    <location>
        <begin position="181"/>
        <end position="202"/>
    </location>
</feature>
<dbReference type="Proteomes" id="UP001175261">
    <property type="component" value="Unassembled WGS sequence"/>
</dbReference>
<keyword evidence="3 7" id="KW-0813">Transport</keyword>
<comment type="subcellular location">
    <subcellularLocation>
        <location evidence="1">Membrane</location>
        <topology evidence="1">Multi-pass membrane protein</topology>
    </subcellularLocation>
</comment>
<dbReference type="PANTHER" id="PTHR48022:SF70">
    <property type="entry name" value="MONOSACCHARIDE TRANSPORTER, PUTATIVE (AFU_ORTHOLOGUE AFUA_5G14540)-RELATED"/>
    <property type="match status" value="1"/>
</dbReference>
<keyword evidence="5 8" id="KW-1133">Transmembrane helix</keyword>
<evidence type="ECO:0000256" key="3">
    <source>
        <dbReference type="ARBA" id="ARBA00022448"/>
    </source>
</evidence>
<feature type="transmembrane region" description="Helical" evidence="8">
    <location>
        <begin position="122"/>
        <end position="141"/>
    </location>
</feature>
<dbReference type="AlphaFoldDB" id="A0AA39GA01"/>
<evidence type="ECO:0000313" key="10">
    <source>
        <dbReference type="EMBL" id="KAK0383468.1"/>
    </source>
</evidence>
<comment type="similarity">
    <text evidence="2 7">Belongs to the major facilitator superfamily. Sugar transporter (TC 2.A.1.1) family.</text>
</comment>
<dbReference type="GO" id="GO:0016020">
    <property type="term" value="C:membrane"/>
    <property type="evidence" value="ECO:0007669"/>
    <property type="project" value="UniProtKB-SubCell"/>
</dbReference>
<dbReference type="SUPFAM" id="SSF103473">
    <property type="entry name" value="MFS general substrate transporter"/>
    <property type="match status" value="1"/>
</dbReference>
<protein>
    <recommendedName>
        <fullName evidence="9">Major facilitator superfamily (MFS) profile domain-containing protein</fullName>
    </recommendedName>
</protein>